<dbReference type="GO" id="GO:0009986">
    <property type="term" value="C:cell surface"/>
    <property type="evidence" value="ECO:0007669"/>
    <property type="project" value="UniProtKB-SubCell"/>
</dbReference>
<organism evidence="4 5">
    <name type="scientific">Exiguobacterium indicum</name>
    <dbReference type="NCBI Taxonomy" id="296995"/>
    <lineage>
        <taxon>Bacteria</taxon>
        <taxon>Bacillati</taxon>
        <taxon>Bacillota</taxon>
        <taxon>Bacilli</taxon>
        <taxon>Bacillales</taxon>
        <taxon>Bacillales Family XII. Incertae Sedis</taxon>
        <taxon>Exiguobacterium</taxon>
    </lineage>
</organism>
<comment type="subcellular location">
    <subcellularLocation>
        <location evidence="1">Cell surface</location>
    </subcellularLocation>
</comment>
<reference evidence="4 5" key="1">
    <citation type="journal article" date="2015" name="Int. J. Syst. Evol. Microbiol.">
        <title>Exiguobacterium enclense sp. nov., isolated from sediment.</title>
        <authorList>
            <person name="Dastager S.G."/>
            <person name="Mawlankar R."/>
            <person name="Sonalkar V.V."/>
            <person name="Thorat M.N."/>
            <person name="Mual P."/>
            <person name="Verma A."/>
            <person name="Krishnamurthi S."/>
            <person name="Tang S.K."/>
            <person name="Li W.J."/>
        </authorList>
    </citation>
    <scope>NUCLEOTIDE SEQUENCE [LARGE SCALE GENOMIC DNA]</scope>
    <source>
        <strain evidence="4 5">NIO-1109</strain>
    </source>
</reference>
<evidence type="ECO:0000313" key="4">
    <source>
        <dbReference type="EMBL" id="KSU50408.1"/>
    </source>
</evidence>
<evidence type="ECO:0000313" key="5">
    <source>
        <dbReference type="Proteomes" id="UP000053797"/>
    </source>
</evidence>
<feature type="transmembrane region" description="Helical" evidence="3">
    <location>
        <begin position="6"/>
        <end position="31"/>
    </location>
</feature>
<comment type="caution">
    <text evidence="4">The sequence shown here is derived from an EMBL/GenBank/DDBJ whole genome shotgun (WGS) entry which is preliminary data.</text>
</comment>
<evidence type="ECO:0000256" key="2">
    <source>
        <dbReference type="ARBA" id="ARBA00023287"/>
    </source>
</evidence>
<dbReference type="Pfam" id="PF07963">
    <property type="entry name" value="N_methyl"/>
    <property type="match status" value="1"/>
</dbReference>
<dbReference type="GO" id="GO:0030420">
    <property type="term" value="P:establishment of competence for transformation"/>
    <property type="evidence" value="ECO:0007669"/>
    <property type="project" value="UniProtKB-KW"/>
</dbReference>
<keyword evidence="3" id="KW-1133">Transmembrane helix</keyword>
<keyword evidence="2" id="KW-0178">Competence</keyword>
<dbReference type="NCBIfam" id="TIGR02532">
    <property type="entry name" value="IV_pilin_GFxxxE"/>
    <property type="match status" value="1"/>
</dbReference>
<accession>A0A0V8GJF0</accession>
<keyword evidence="3" id="KW-0812">Transmembrane</keyword>
<dbReference type="Proteomes" id="UP000053797">
    <property type="component" value="Unassembled WGS sequence"/>
</dbReference>
<sequence length="170" mass="18472">MEENQQGFSLIEVLVSITILSIISISLISIFSQSLSASRSSTTLTFANYLAKNAVSYIEKEALEAQTGPFVFEELSKNAQLTSLQETPPLITPSCGVSAICNSIFNDAQINNLLFHVKYSVVSHEIDAKPSPDLIDLYVYVYVDGQSEPITSLKGSITNAALNQSFPSTK</sequence>
<dbReference type="RefSeq" id="WP_058264747.1">
    <property type="nucleotide sequence ID" value="NZ_FMYN01000001.1"/>
</dbReference>
<evidence type="ECO:0008006" key="6">
    <source>
        <dbReference type="Google" id="ProtNLM"/>
    </source>
</evidence>
<dbReference type="EMBL" id="LNQL01000001">
    <property type="protein sequence ID" value="KSU50408.1"/>
    <property type="molecule type" value="Genomic_DNA"/>
</dbReference>
<gene>
    <name evidence="4" type="ORF">AS033_03230</name>
</gene>
<dbReference type="InterPro" id="IPR012902">
    <property type="entry name" value="N_methyl_site"/>
</dbReference>
<keyword evidence="3" id="KW-0472">Membrane</keyword>
<proteinExistence type="predicted"/>
<name>A0A0V8GJF0_9BACL</name>
<evidence type="ECO:0000256" key="3">
    <source>
        <dbReference type="SAM" id="Phobius"/>
    </source>
</evidence>
<dbReference type="PROSITE" id="PS00409">
    <property type="entry name" value="PROKAR_NTER_METHYL"/>
    <property type="match status" value="1"/>
</dbReference>
<dbReference type="OrthoDB" id="2352544at2"/>
<protein>
    <recommendedName>
        <fullName evidence="6">Prepilin-type N-terminal cleavage/methylation domain-containing protein</fullName>
    </recommendedName>
</protein>
<evidence type="ECO:0000256" key="1">
    <source>
        <dbReference type="ARBA" id="ARBA00004241"/>
    </source>
</evidence>
<dbReference type="AlphaFoldDB" id="A0A0V8GJF0"/>